<dbReference type="InterPro" id="IPR036915">
    <property type="entry name" value="Cyclin-like_sf"/>
</dbReference>
<dbReference type="Gramene" id="PRQ41836">
    <property type="protein sequence ID" value="PRQ41836"/>
    <property type="gene ID" value="RchiOBHm_Chr3g0451061"/>
</dbReference>
<protein>
    <submittedName>
        <fullName evidence="3">Putative cyclin</fullName>
    </submittedName>
</protein>
<sequence>MYGVPHLTIATAKMLCHCFYMHQSHAKNDWPEFFRKQKELIVVAEKALLTTIDFDLDIQLTYKTLVVVLKRLNIPDLAKVAKVAWHLIDQWLQTSLCLQYKPHYIAAGSIALVARILEVKLPTEKGKIWWLEIDVAPEQLDVIC</sequence>
<dbReference type="Gene3D" id="1.10.472.10">
    <property type="entry name" value="Cyclin-like"/>
    <property type="match status" value="1"/>
</dbReference>
<keyword evidence="4" id="KW-1185">Reference proteome</keyword>
<dbReference type="SUPFAM" id="SSF47954">
    <property type="entry name" value="Cyclin-like"/>
    <property type="match status" value="2"/>
</dbReference>
<dbReference type="STRING" id="74649.A0A2P6R5X4"/>
<evidence type="ECO:0000313" key="3">
    <source>
        <dbReference type="EMBL" id="PRQ41836.1"/>
    </source>
</evidence>
<keyword evidence="2" id="KW-0131">Cell cycle</keyword>
<evidence type="ECO:0000256" key="2">
    <source>
        <dbReference type="ARBA" id="ARBA00023306"/>
    </source>
</evidence>
<dbReference type="EMBL" id="PDCK01000041">
    <property type="protein sequence ID" value="PRQ41836.1"/>
    <property type="molecule type" value="Genomic_DNA"/>
</dbReference>
<evidence type="ECO:0000313" key="4">
    <source>
        <dbReference type="Proteomes" id="UP000238479"/>
    </source>
</evidence>
<keyword evidence="1" id="KW-0132">Cell division</keyword>
<evidence type="ECO:0000256" key="1">
    <source>
        <dbReference type="ARBA" id="ARBA00022618"/>
    </source>
</evidence>
<reference evidence="3 4" key="1">
    <citation type="journal article" date="2018" name="Nat. Genet.">
        <title>The Rosa genome provides new insights in the design of modern roses.</title>
        <authorList>
            <person name="Bendahmane M."/>
        </authorList>
    </citation>
    <scope>NUCLEOTIDE SEQUENCE [LARGE SCALE GENOMIC DNA]</scope>
    <source>
        <strain evidence="4">cv. Old Blush</strain>
    </source>
</reference>
<dbReference type="GO" id="GO:0051301">
    <property type="term" value="P:cell division"/>
    <property type="evidence" value="ECO:0007669"/>
    <property type="project" value="UniProtKB-KW"/>
</dbReference>
<dbReference type="InterPro" id="IPR043198">
    <property type="entry name" value="Cyclin/Ssn8"/>
</dbReference>
<name>A0A2P6R5X4_ROSCH</name>
<comment type="caution">
    <text evidence="3">The sequence shown here is derived from an EMBL/GenBank/DDBJ whole genome shotgun (WGS) entry which is preliminary data.</text>
</comment>
<dbReference type="GO" id="GO:0006357">
    <property type="term" value="P:regulation of transcription by RNA polymerase II"/>
    <property type="evidence" value="ECO:0007669"/>
    <property type="project" value="InterPro"/>
</dbReference>
<dbReference type="AlphaFoldDB" id="A0A2P6R5X4"/>
<gene>
    <name evidence="3" type="ORF">RchiOBHm_Chr3g0451061</name>
</gene>
<dbReference type="Proteomes" id="UP000238479">
    <property type="component" value="Chromosome 3"/>
</dbReference>
<dbReference type="GO" id="GO:0016538">
    <property type="term" value="F:cyclin-dependent protein serine/threonine kinase regulator activity"/>
    <property type="evidence" value="ECO:0007669"/>
    <property type="project" value="InterPro"/>
</dbReference>
<proteinExistence type="predicted"/>
<dbReference type="OMA" id="TIATAKM"/>
<organism evidence="3 4">
    <name type="scientific">Rosa chinensis</name>
    <name type="common">China rose</name>
    <dbReference type="NCBI Taxonomy" id="74649"/>
    <lineage>
        <taxon>Eukaryota</taxon>
        <taxon>Viridiplantae</taxon>
        <taxon>Streptophyta</taxon>
        <taxon>Embryophyta</taxon>
        <taxon>Tracheophyta</taxon>
        <taxon>Spermatophyta</taxon>
        <taxon>Magnoliopsida</taxon>
        <taxon>eudicotyledons</taxon>
        <taxon>Gunneridae</taxon>
        <taxon>Pentapetalae</taxon>
        <taxon>rosids</taxon>
        <taxon>fabids</taxon>
        <taxon>Rosales</taxon>
        <taxon>Rosaceae</taxon>
        <taxon>Rosoideae</taxon>
        <taxon>Rosoideae incertae sedis</taxon>
        <taxon>Rosa</taxon>
    </lineage>
</organism>
<dbReference type="PANTHER" id="PTHR10026">
    <property type="entry name" value="CYCLIN"/>
    <property type="match status" value="1"/>
</dbReference>
<accession>A0A2P6R5X4</accession>